<dbReference type="AlphaFoldDB" id="A0A6B8KIV9"/>
<dbReference type="PANTHER" id="PTHR43677:SF4">
    <property type="entry name" value="QUINONE OXIDOREDUCTASE-LIKE PROTEIN 2"/>
    <property type="match status" value="1"/>
</dbReference>
<dbReference type="GO" id="GO:0016491">
    <property type="term" value="F:oxidoreductase activity"/>
    <property type="evidence" value="ECO:0007669"/>
    <property type="project" value="InterPro"/>
</dbReference>
<dbReference type="InterPro" id="IPR051397">
    <property type="entry name" value="Zn-ADH-like_protein"/>
</dbReference>
<dbReference type="InterPro" id="IPR013149">
    <property type="entry name" value="ADH-like_C"/>
</dbReference>
<dbReference type="Pfam" id="PF00107">
    <property type="entry name" value="ADH_zinc_N"/>
    <property type="match status" value="1"/>
</dbReference>
<organism evidence="2 3">
    <name type="scientific">Methylocystis heyeri</name>
    <dbReference type="NCBI Taxonomy" id="391905"/>
    <lineage>
        <taxon>Bacteria</taxon>
        <taxon>Pseudomonadati</taxon>
        <taxon>Pseudomonadota</taxon>
        <taxon>Alphaproteobacteria</taxon>
        <taxon>Hyphomicrobiales</taxon>
        <taxon>Methylocystaceae</taxon>
        <taxon>Methylocystis</taxon>
    </lineage>
</organism>
<evidence type="ECO:0000313" key="3">
    <source>
        <dbReference type="Proteomes" id="UP000309061"/>
    </source>
</evidence>
<dbReference type="InterPro" id="IPR020843">
    <property type="entry name" value="ER"/>
</dbReference>
<dbReference type="EMBL" id="CP046052">
    <property type="protein sequence ID" value="QGM47607.1"/>
    <property type="molecule type" value="Genomic_DNA"/>
</dbReference>
<keyword evidence="3" id="KW-1185">Reference proteome</keyword>
<dbReference type="SUPFAM" id="SSF51735">
    <property type="entry name" value="NAD(P)-binding Rossmann-fold domains"/>
    <property type="match status" value="1"/>
</dbReference>
<sequence>MPIVHPERASRCRRRATEGSNSMKALVIRSFGGPEVLSFEDMDAPRATPDHVVVRVAAAGVNYYDILIRSGIISRDIALPHIGGSDVVGEIAEVGDGVSDWREGDKVIVSPGYPTKPEERGHVPENEASSYFPTGTFERGGFAQFMLVDQRWLLRDNTGLPPEELATMPLALVTAVHAVKTLGQVTPGSRILVQAGASGSGTMAIQVAKAMGAQVITTVSTAAKAEVARRMGADEIVFYKDLDVANAVLEWTGGAGVDAVIDPVGGITLADSLNSLKPRGIVVNFGLTGGAEATIPHLYPFFRSERRLVGSWMGSMEELRFGLDLVRQGRINAALDKTLPLSRGAEAQRQLSAAQVAGKIALLPWA</sequence>
<evidence type="ECO:0000259" key="1">
    <source>
        <dbReference type="SMART" id="SM00829"/>
    </source>
</evidence>
<proteinExistence type="predicted"/>
<dbReference type="SMART" id="SM00829">
    <property type="entry name" value="PKS_ER"/>
    <property type="match status" value="1"/>
</dbReference>
<dbReference type="Pfam" id="PF08240">
    <property type="entry name" value="ADH_N"/>
    <property type="match status" value="1"/>
</dbReference>
<dbReference type="Gene3D" id="3.90.180.10">
    <property type="entry name" value="Medium-chain alcohol dehydrogenases, catalytic domain"/>
    <property type="match status" value="1"/>
</dbReference>
<dbReference type="InterPro" id="IPR013154">
    <property type="entry name" value="ADH-like_N"/>
</dbReference>
<accession>A0A6B8KIV9</accession>
<dbReference type="OrthoDB" id="9790818at2"/>
<dbReference type="PANTHER" id="PTHR43677">
    <property type="entry name" value="SHORT-CHAIN DEHYDROGENASE/REDUCTASE"/>
    <property type="match status" value="1"/>
</dbReference>
<dbReference type="Proteomes" id="UP000309061">
    <property type="component" value="Chromosome"/>
</dbReference>
<protein>
    <submittedName>
        <fullName evidence="2">Zinc-binding dehydrogenase</fullName>
    </submittedName>
</protein>
<feature type="domain" description="Enoyl reductase (ER)" evidence="1">
    <location>
        <begin position="32"/>
        <end position="362"/>
    </location>
</feature>
<gene>
    <name evidence="2" type="ORF">H2LOC_019065</name>
</gene>
<evidence type="ECO:0000313" key="2">
    <source>
        <dbReference type="EMBL" id="QGM47607.1"/>
    </source>
</evidence>
<dbReference type="KEGG" id="mhey:H2LOC_019065"/>
<reference evidence="2 3" key="1">
    <citation type="submission" date="2019-11" db="EMBL/GenBank/DDBJ databases">
        <title>The genome sequence of Methylocystis heyeri.</title>
        <authorList>
            <person name="Oshkin I.Y."/>
            <person name="Miroshnikov K."/>
            <person name="Dedysh S.N."/>
        </authorList>
    </citation>
    <scope>NUCLEOTIDE SEQUENCE [LARGE SCALE GENOMIC DNA]</scope>
    <source>
        <strain evidence="2 3">H2</strain>
    </source>
</reference>
<dbReference type="InterPro" id="IPR036291">
    <property type="entry name" value="NAD(P)-bd_dom_sf"/>
</dbReference>
<name>A0A6B8KIV9_9HYPH</name>
<dbReference type="InterPro" id="IPR011032">
    <property type="entry name" value="GroES-like_sf"/>
</dbReference>
<dbReference type="SUPFAM" id="SSF50129">
    <property type="entry name" value="GroES-like"/>
    <property type="match status" value="1"/>
</dbReference>